<feature type="compositionally biased region" description="Pro residues" evidence="1">
    <location>
        <begin position="97"/>
        <end position="112"/>
    </location>
</feature>
<feature type="region of interest" description="Disordered" evidence="1">
    <location>
        <begin position="92"/>
        <end position="112"/>
    </location>
</feature>
<dbReference type="Proteomes" id="UP001599542">
    <property type="component" value="Unassembled WGS sequence"/>
</dbReference>
<evidence type="ECO:0000259" key="2">
    <source>
        <dbReference type="Pfam" id="PF05175"/>
    </source>
</evidence>
<feature type="domain" description="Methyltransferase small" evidence="2">
    <location>
        <begin position="117"/>
        <end position="191"/>
    </location>
</feature>
<evidence type="ECO:0000256" key="1">
    <source>
        <dbReference type="SAM" id="MobiDB-lite"/>
    </source>
</evidence>
<comment type="caution">
    <text evidence="3">The sequence shown here is derived from an EMBL/GenBank/DDBJ whole genome shotgun (WGS) entry which is preliminary data.</text>
</comment>
<dbReference type="EMBL" id="JBHYPX010000004">
    <property type="protein sequence ID" value="MFE1351059.1"/>
    <property type="molecule type" value="Genomic_DNA"/>
</dbReference>
<sequence>MSLPHTLVTDRLRAAGCVFAEDEARLLLAAATDPARLDAMVELRCAGHPLEQVVGFAEFAGLRIALAPGVFVPRRRSEFLVDLATSLATALTTAPDGPAPGGPAPDGPAPGGPGPVLLDLCCGSGAIGAALAARLGPGVELHAADVDPVAVECARRNLAPYRGRVHLGDLDAPLPRDLRGRVDLLLVNAPYVPTGELPLLPPEARDHEPAAALDGGADGLAVQRRVAAAAPRWLAPGGRLLIETSGRQAPATAALLAARGLATRTERDGRRDATVVIARKGREPKGRQPEGR</sequence>
<name>A0ABW6GEA7_9ACTN</name>
<reference evidence="3 4" key="1">
    <citation type="submission" date="2024-09" db="EMBL/GenBank/DDBJ databases">
        <title>The Natural Products Discovery Center: Release of the First 8490 Sequenced Strains for Exploring Actinobacteria Biosynthetic Diversity.</title>
        <authorList>
            <person name="Kalkreuter E."/>
            <person name="Kautsar S.A."/>
            <person name="Yang D."/>
            <person name="Bader C.D."/>
            <person name="Teijaro C.N."/>
            <person name="Fluegel L."/>
            <person name="Davis C.M."/>
            <person name="Simpson J.R."/>
            <person name="Lauterbach L."/>
            <person name="Steele A.D."/>
            <person name="Gui C."/>
            <person name="Meng S."/>
            <person name="Li G."/>
            <person name="Viehrig K."/>
            <person name="Ye F."/>
            <person name="Su P."/>
            <person name="Kiefer A.F."/>
            <person name="Nichols A."/>
            <person name="Cepeda A.J."/>
            <person name="Yan W."/>
            <person name="Fan B."/>
            <person name="Jiang Y."/>
            <person name="Adhikari A."/>
            <person name="Zheng C.-J."/>
            <person name="Schuster L."/>
            <person name="Cowan T.M."/>
            <person name="Smanski M.J."/>
            <person name="Chevrette M.G."/>
            <person name="De Carvalho L.P.S."/>
            <person name="Shen B."/>
        </authorList>
    </citation>
    <scope>NUCLEOTIDE SEQUENCE [LARGE SCALE GENOMIC DNA]</scope>
    <source>
        <strain evidence="3 4">NPDC058753</strain>
    </source>
</reference>
<dbReference type="GO" id="GO:0032259">
    <property type="term" value="P:methylation"/>
    <property type="evidence" value="ECO:0007669"/>
    <property type="project" value="UniProtKB-KW"/>
</dbReference>
<dbReference type="RefSeq" id="WP_380324299.1">
    <property type="nucleotide sequence ID" value="NZ_JBHYPW010000024.1"/>
</dbReference>
<evidence type="ECO:0000313" key="4">
    <source>
        <dbReference type="Proteomes" id="UP001599542"/>
    </source>
</evidence>
<dbReference type="SUPFAM" id="SSF53335">
    <property type="entry name" value="S-adenosyl-L-methionine-dependent methyltransferases"/>
    <property type="match status" value="1"/>
</dbReference>
<dbReference type="CDD" id="cd02440">
    <property type="entry name" value="AdoMet_MTases"/>
    <property type="match status" value="1"/>
</dbReference>
<dbReference type="Pfam" id="PF05175">
    <property type="entry name" value="MTS"/>
    <property type="match status" value="1"/>
</dbReference>
<proteinExistence type="predicted"/>
<dbReference type="PANTHER" id="PTHR18895">
    <property type="entry name" value="HEMK METHYLTRANSFERASE"/>
    <property type="match status" value="1"/>
</dbReference>
<dbReference type="PANTHER" id="PTHR18895:SF74">
    <property type="entry name" value="MTRF1L RELEASE FACTOR GLUTAMINE METHYLTRANSFERASE"/>
    <property type="match status" value="1"/>
</dbReference>
<gene>
    <name evidence="3" type="ORF">ACFW6T_03625</name>
</gene>
<dbReference type="Gene3D" id="3.40.50.150">
    <property type="entry name" value="Vaccinia Virus protein VP39"/>
    <property type="match status" value="1"/>
</dbReference>
<feature type="region of interest" description="Disordered" evidence="1">
    <location>
        <begin position="266"/>
        <end position="292"/>
    </location>
</feature>
<keyword evidence="3" id="KW-0489">Methyltransferase</keyword>
<accession>A0ABW6GEA7</accession>
<feature type="compositionally biased region" description="Basic and acidic residues" evidence="1">
    <location>
        <begin position="280"/>
        <end position="292"/>
    </location>
</feature>
<protein>
    <submittedName>
        <fullName evidence="3">Methyltransferase</fullName>
    </submittedName>
</protein>
<dbReference type="InterPro" id="IPR029063">
    <property type="entry name" value="SAM-dependent_MTases_sf"/>
</dbReference>
<evidence type="ECO:0000313" key="3">
    <source>
        <dbReference type="EMBL" id="MFE1351059.1"/>
    </source>
</evidence>
<keyword evidence="4" id="KW-1185">Reference proteome</keyword>
<keyword evidence="3" id="KW-0808">Transferase</keyword>
<dbReference type="InterPro" id="IPR007848">
    <property type="entry name" value="Small_mtfrase_dom"/>
</dbReference>
<dbReference type="InterPro" id="IPR050320">
    <property type="entry name" value="N5-glutamine_MTase"/>
</dbReference>
<dbReference type="GO" id="GO:0008168">
    <property type="term" value="F:methyltransferase activity"/>
    <property type="evidence" value="ECO:0007669"/>
    <property type="project" value="UniProtKB-KW"/>
</dbReference>
<organism evidence="3 4">
    <name type="scientific">Kitasatospora phosalacinea</name>
    <dbReference type="NCBI Taxonomy" id="2065"/>
    <lineage>
        <taxon>Bacteria</taxon>
        <taxon>Bacillati</taxon>
        <taxon>Actinomycetota</taxon>
        <taxon>Actinomycetes</taxon>
        <taxon>Kitasatosporales</taxon>
        <taxon>Streptomycetaceae</taxon>
        <taxon>Kitasatospora</taxon>
    </lineage>
</organism>